<dbReference type="GO" id="GO:0004674">
    <property type="term" value="F:protein serine/threonine kinase activity"/>
    <property type="evidence" value="ECO:0007669"/>
    <property type="project" value="InterPro"/>
</dbReference>
<keyword evidence="6" id="KW-0808">Transferase</keyword>
<dbReference type="InterPro" id="IPR008271">
    <property type="entry name" value="Ser/Thr_kinase_AS"/>
</dbReference>
<feature type="non-terminal residue" evidence="6">
    <location>
        <position position="1"/>
    </location>
</feature>
<dbReference type="EMBL" id="SNRW01006349">
    <property type="protein sequence ID" value="KAA6383248.1"/>
    <property type="molecule type" value="Genomic_DNA"/>
</dbReference>
<name>A0A5J4VKX0_9EUKA</name>
<dbReference type="PROSITE" id="PS50082">
    <property type="entry name" value="WD_REPEATS_2"/>
    <property type="match status" value="1"/>
</dbReference>
<feature type="binding site" evidence="4">
    <location>
        <position position="371"/>
    </location>
    <ligand>
        <name>ATP</name>
        <dbReference type="ChEBI" id="CHEBI:30616"/>
    </ligand>
</feature>
<dbReference type="InterPro" id="IPR045269">
    <property type="entry name" value="Atg1-like"/>
</dbReference>
<dbReference type="SMART" id="SM00220">
    <property type="entry name" value="S_TKc"/>
    <property type="match status" value="1"/>
</dbReference>
<evidence type="ECO:0000256" key="1">
    <source>
        <dbReference type="ARBA" id="ARBA00022741"/>
    </source>
</evidence>
<dbReference type="PROSITE" id="PS00108">
    <property type="entry name" value="PROTEIN_KINASE_ST"/>
    <property type="match status" value="1"/>
</dbReference>
<evidence type="ECO:0000259" key="5">
    <source>
        <dbReference type="PROSITE" id="PS50011"/>
    </source>
</evidence>
<dbReference type="PANTHER" id="PTHR24348">
    <property type="entry name" value="SERINE/THREONINE-PROTEIN KINASE UNC-51-RELATED"/>
    <property type="match status" value="1"/>
</dbReference>
<accession>A0A5J4VKX0</accession>
<keyword evidence="6" id="KW-0418">Kinase</keyword>
<dbReference type="OrthoDB" id="3248549at2759"/>
<feature type="domain" description="Protein kinase" evidence="5">
    <location>
        <begin position="342"/>
        <end position="602"/>
    </location>
</feature>
<comment type="caution">
    <text evidence="6">The sequence shown here is derived from an EMBL/GenBank/DDBJ whole genome shotgun (WGS) entry which is preliminary data.</text>
</comment>
<dbReference type="Gene3D" id="1.10.510.10">
    <property type="entry name" value="Transferase(Phosphotransferase) domain 1"/>
    <property type="match status" value="2"/>
</dbReference>
<dbReference type="Gene3D" id="2.130.10.10">
    <property type="entry name" value="YVTN repeat-like/Quinoprotein amine dehydrogenase"/>
    <property type="match status" value="1"/>
</dbReference>
<evidence type="ECO:0000256" key="4">
    <source>
        <dbReference type="PROSITE-ProRule" id="PRU10141"/>
    </source>
</evidence>
<dbReference type="InterPro" id="IPR017441">
    <property type="entry name" value="Protein_kinase_ATP_BS"/>
</dbReference>
<dbReference type="GO" id="GO:0005524">
    <property type="term" value="F:ATP binding"/>
    <property type="evidence" value="ECO:0007669"/>
    <property type="project" value="UniProtKB-UniRule"/>
</dbReference>
<dbReference type="InterPro" id="IPR015943">
    <property type="entry name" value="WD40/YVTN_repeat-like_dom_sf"/>
</dbReference>
<keyword evidence="3" id="KW-0853">WD repeat</keyword>
<dbReference type="Pfam" id="PF00069">
    <property type="entry name" value="Pkinase"/>
    <property type="match status" value="2"/>
</dbReference>
<organism evidence="6 7">
    <name type="scientific">Streblomastix strix</name>
    <dbReference type="NCBI Taxonomy" id="222440"/>
    <lineage>
        <taxon>Eukaryota</taxon>
        <taxon>Metamonada</taxon>
        <taxon>Preaxostyla</taxon>
        <taxon>Oxymonadida</taxon>
        <taxon>Streblomastigidae</taxon>
        <taxon>Streblomastix</taxon>
    </lineage>
</organism>
<dbReference type="InterPro" id="IPR001680">
    <property type="entry name" value="WD40_rpt"/>
</dbReference>
<feature type="domain" description="Protein kinase" evidence="5">
    <location>
        <begin position="1"/>
        <end position="240"/>
    </location>
</feature>
<dbReference type="GO" id="GO:0005737">
    <property type="term" value="C:cytoplasm"/>
    <property type="evidence" value="ECO:0007669"/>
    <property type="project" value="TreeGrafter"/>
</dbReference>
<feature type="repeat" description="WD" evidence="3">
    <location>
        <begin position="1"/>
        <end position="28"/>
    </location>
</feature>
<dbReference type="PROSITE" id="PS50011">
    <property type="entry name" value="PROTEIN_KINASE_DOM"/>
    <property type="match status" value="2"/>
</dbReference>
<keyword evidence="1 4" id="KW-0547">Nucleotide-binding</keyword>
<reference evidence="6 7" key="1">
    <citation type="submission" date="2019-03" db="EMBL/GenBank/DDBJ databases">
        <title>Single cell metagenomics reveals metabolic interactions within the superorganism composed of flagellate Streblomastix strix and complex community of Bacteroidetes bacteria on its surface.</title>
        <authorList>
            <person name="Treitli S.C."/>
            <person name="Kolisko M."/>
            <person name="Husnik F."/>
            <person name="Keeling P."/>
            <person name="Hampl V."/>
        </authorList>
    </citation>
    <scope>NUCLEOTIDE SEQUENCE [LARGE SCALE GENOMIC DNA]</scope>
    <source>
        <strain evidence="6">ST1C</strain>
    </source>
</reference>
<dbReference type="InterPro" id="IPR000719">
    <property type="entry name" value="Prot_kinase_dom"/>
</dbReference>
<dbReference type="SUPFAM" id="SSF56112">
    <property type="entry name" value="Protein kinase-like (PK-like)"/>
    <property type="match status" value="2"/>
</dbReference>
<sequence length="602" mass="68888">RITSLSFHPNYNSLILSSSSDKTCAVWSTGEESVRIDRNDLILIGEQQKKKQMDQLEEKEKEKDKNVGQNIDRIQDRNERGWSFGQENKKTELINRNWYIKGGNILLHNPSGSGRIILKIAGFQEVKIMNKIDNAAFMLQRGTLPYMPPEILLGDQYELIEADAQLDIWSLGILVYLMTTHTFPFNPYSVQSIRQFLSGGVLVRPSSITDDLLWDLLVRMLAFDRKNRITAVDALKHPFFTSEQAMREITQEQRQLAKTAQTAQQRGDQNISKFDINPLFVFPLAEVQKILSPINPQAEMIQQNPQQQTSSSLTIYPQDSNASLSTQQPGSTFITTWKLSDFEQKERLGKGSFGVVRHIIEIRTSRHMACKEMDYDEEDEKINVEREKKQIFNATRILRQSPITRSLTQLPIVELLGFFVSEDGRKAYLVMEYCSGGDLRKYINNMKKMGVAINPEKAWEIVAQIAFSLYQLHSSGIIHADLKPENILLTEEFKVKLSDFGLARQLQVDREYTTNHGGTFLYQGPELHRTAGTDESNPTGGERRIPQRIIQTVASDIWSFGVMMFELLAQRHPFFDNKNPERRITAEAILQLPEVAAILRTN</sequence>
<evidence type="ECO:0000313" key="7">
    <source>
        <dbReference type="Proteomes" id="UP000324800"/>
    </source>
</evidence>
<proteinExistence type="predicted"/>
<protein>
    <submittedName>
        <fullName evidence="6">Putative NEK protein kinase</fullName>
    </submittedName>
</protein>
<evidence type="ECO:0000313" key="6">
    <source>
        <dbReference type="EMBL" id="KAA6383248.1"/>
    </source>
</evidence>
<evidence type="ECO:0000256" key="3">
    <source>
        <dbReference type="PROSITE-ProRule" id="PRU00221"/>
    </source>
</evidence>
<dbReference type="InterPro" id="IPR011009">
    <property type="entry name" value="Kinase-like_dom_sf"/>
</dbReference>
<gene>
    <name evidence="6" type="ORF">EZS28_021225</name>
</gene>
<dbReference type="GO" id="GO:0010506">
    <property type="term" value="P:regulation of autophagy"/>
    <property type="evidence" value="ECO:0007669"/>
    <property type="project" value="InterPro"/>
</dbReference>
<dbReference type="Proteomes" id="UP000324800">
    <property type="component" value="Unassembled WGS sequence"/>
</dbReference>
<dbReference type="PROSITE" id="PS00107">
    <property type="entry name" value="PROTEIN_KINASE_ATP"/>
    <property type="match status" value="1"/>
</dbReference>
<evidence type="ECO:0000256" key="2">
    <source>
        <dbReference type="ARBA" id="ARBA00022840"/>
    </source>
</evidence>
<dbReference type="AlphaFoldDB" id="A0A5J4VKX0"/>
<keyword evidence="2 4" id="KW-0067">ATP-binding</keyword>